<feature type="region of interest" description="Disordered" evidence="1">
    <location>
        <begin position="67"/>
        <end position="102"/>
    </location>
</feature>
<accession>W3XGH5</accession>
<sequence length="139" mass="14763">MFSLGTLAIGGTISRQVTNAIAINNTDFAWYWAPAELCSVLESSLGIVFVCVPAIAPMFGNVMGSTAKKSGQDDINLDNSRNPGTFGKIGRNPKRRTGPGDETLLCETRLTHLGGHESDMASQRSGCETEDDSKIIGIA</sequence>
<protein>
    <submittedName>
        <fullName evidence="2">Uncharacterized protein</fullName>
    </submittedName>
</protein>
<gene>
    <name evidence="2" type="ORF">PFICI_02562</name>
</gene>
<name>W3XGH5_PESFW</name>
<dbReference type="GeneID" id="19267575"/>
<organism evidence="2 3">
    <name type="scientific">Pestalotiopsis fici (strain W106-1 / CGMCC3.15140)</name>
    <dbReference type="NCBI Taxonomy" id="1229662"/>
    <lineage>
        <taxon>Eukaryota</taxon>
        <taxon>Fungi</taxon>
        <taxon>Dikarya</taxon>
        <taxon>Ascomycota</taxon>
        <taxon>Pezizomycotina</taxon>
        <taxon>Sordariomycetes</taxon>
        <taxon>Xylariomycetidae</taxon>
        <taxon>Amphisphaeriales</taxon>
        <taxon>Sporocadaceae</taxon>
        <taxon>Pestalotiopsis</taxon>
    </lineage>
</organism>
<reference evidence="3" key="1">
    <citation type="journal article" date="2015" name="BMC Genomics">
        <title>Genomic and transcriptomic analysis of the endophytic fungus Pestalotiopsis fici reveals its lifestyle and high potential for synthesis of natural products.</title>
        <authorList>
            <person name="Wang X."/>
            <person name="Zhang X."/>
            <person name="Liu L."/>
            <person name="Xiang M."/>
            <person name="Wang W."/>
            <person name="Sun X."/>
            <person name="Che Y."/>
            <person name="Guo L."/>
            <person name="Liu G."/>
            <person name="Guo L."/>
            <person name="Wang C."/>
            <person name="Yin W.B."/>
            <person name="Stadler M."/>
            <person name="Zhang X."/>
            <person name="Liu X."/>
        </authorList>
    </citation>
    <scope>NUCLEOTIDE SEQUENCE [LARGE SCALE GENOMIC DNA]</scope>
    <source>
        <strain evidence="3">W106-1 / CGMCC3.15140</strain>
    </source>
</reference>
<evidence type="ECO:0000313" key="3">
    <source>
        <dbReference type="Proteomes" id="UP000030651"/>
    </source>
</evidence>
<dbReference type="OrthoDB" id="5429740at2759"/>
<dbReference type="InParanoid" id="W3XGH5"/>
<dbReference type="Proteomes" id="UP000030651">
    <property type="component" value="Unassembled WGS sequence"/>
</dbReference>
<dbReference type="EMBL" id="KI912110">
    <property type="protein sequence ID" value="ETS84537.1"/>
    <property type="molecule type" value="Genomic_DNA"/>
</dbReference>
<dbReference type="AlphaFoldDB" id="W3XGH5"/>
<evidence type="ECO:0000313" key="2">
    <source>
        <dbReference type="EMBL" id="ETS84537.1"/>
    </source>
</evidence>
<feature type="region of interest" description="Disordered" evidence="1">
    <location>
        <begin position="117"/>
        <end position="139"/>
    </location>
</feature>
<dbReference type="KEGG" id="pfy:PFICI_02562"/>
<dbReference type="HOGENOM" id="CLU_1845788_0_0_1"/>
<keyword evidence="3" id="KW-1185">Reference proteome</keyword>
<proteinExistence type="predicted"/>
<dbReference type="RefSeq" id="XP_007829334.1">
    <property type="nucleotide sequence ID" value="XM_007831143.1"/>
</dbReference>
<evidence type="ECO:0000256" key="1">
    <source>
        <dbReference type="SAM" id="MobiDB-lite"/>
    </source>
</evidence>